<dbReference type="EMBL" id="MCGO01000011">
    <property type="protein sequence ID" value="ORY48565.1"/>
    <property type="molecule type" value="Genomic_DNA"/>
</dbReference>
<name>A0A1Y2CQE0_9FUNG</name>
<comment type="caution">
    <text evidence="2">The sequence shown here is derived from an EMBL/GenBank/DDBJ whole genome shotgun (WGS) entry which is preliminary data.</text>
</comment>
<protein>
    <submittedName>
        <fullName evidence="2">Uncharacterized protein</fullName>
    </submittedName>
</protein>
<reference evidence="2 3" key="1">
    <citation type="submission" date="2016-07" db="EMBL/GenBank/DDBJ databases">
        <title>Pervasive Adenine N6-methylation of Active Genes in Fungi.</title>
        <authorList>
            <consortium name="DOE Joint Genome Institute"/>
            <person name="Mondo S.J."/>
            <person name="Dannebaum R.O."/>
            <person name="Kuo R.C."/>
            <person name="Labutti K."/>
            <person name="Haridas S."/>
            <person name="Kuo A."/>
            <person name="Salamov A."/>
            <person name="Ahrendt S.R."/>
            <person name="Lipzen A."/>
            <person name="Sullivan W."/>
            <person name="Andreopoulos W.B."/>
            <person name="Clum A."/>
            <person name="Lindquist E."/>
            <person name="Daum C."/>
            <person name="Ramamoorthy G.K."/>
            <person name="Gryganskyi A."/>
            <person name="Culley D."/>
            <person name="Magnuson J.K."/>
            <person name="James T.Y."/>
            <person name="O'Malley M.A."/>
            <person name="Stajich J.E."/>
            <person name="Spatafora J.W."/>
            <person name="Visel A."/>
            <person name="Grigoriev I.V."/>
        </authorList>
    </citation>
    <scope>NUCLEOTIDE SEQUENCE [LARGE SCALE GENOMIC DNA]</scope>
    <source>
        <strain evidence="2 3">JEL800</strain>
    </source>
</reference>
<dbReference type="Proteomes" id="UP000193642">
    <property type="component" value="Unassembled WGS sequence"/>
</dbReference>
<keyword evidence="3" id="KW-1185">Reference proteome</keyword>
<dbReference type="OrthoDB" id="7759946at2759"/>
<accession>A0A1Y2CQE0</accession>
<evidence type="ECO:0000313" key="2">
    <source>
        <dbReference type="EMBL" id="ORY48565.1"/>
    </source>
</evidence>
<gene>
    <name evidence="2" type="ORF">BCR33DRAFT_847951</name>
</gene>
<organism evidence="2 3">
    <name type="scientific">Rhizoclosmatium globosum</name>
    <dbReference type="NCBI Taxonomy" id="329046"/>
    <lineage>
        <taxon>Eukaryota</taxon>
        <taxon>Fungi</taxon>
        <taxon>Fungi incertae sedis</taxon>
        <taxon>Chytridiomycota</taxon>
        <taxon>Chytridiomycota incertae sedis</taxon>
        <taxon>Chytridiomycetes</taxon>
        <taxon>Chytridiales</taxon>
        <taxon>Chytriomycetaceae</taxon>
        <taxon>Rhizoclosmatium</taxon>
    </lineage>
</organism>
<evidence type="ECO:0000256" key="1">
    <source>
        <dbReference type="SAM" id="Coils"/>
    </source>
</evidence>
<dbReference type="AlphaFoldDB" id="A0A1Y2CQE0"/>
<feature type="coiled-coil region" evidence="1">
    <location>
        <begin position="83"/>
        <end position="110"/>
    </location>
</feature>
<keyword evidence="1" id="KW-0175">Coiled coil</keyword>
<sequence length="580" mass="64879">MFILENLVLAAEQELDARLKDLRASARMVRKPTSGPDDMNVVEEENDFLDEVGRVDKELKKMRNEFNVTFDGGGDGGSGGDDTNLLSRLLKNAQDKLNKYAQQVRRSAAEWNSGADSYATSDFNSKTTNRKVTSGKDGIPKWVKTVLSYAAHASIRKQTTVMAYKKSENDGAFFNPGGPAWHIAHAAPDRTPRRKKAREKVEISKSADQSFCWKEDCAIVAKPKRNKTTCCCCYLFTMNLQAMVTDEDAPLESTQATTVDAANAPILYENNLAIRVCEFTSQTSPQLQDPFTLYSSSLADFKNKLFTAIRPQLKKKADVNSATNPPTFKWDDRGENIDVPMLGDYVIFHDTIAKKKTTLAAVTTNLLVHWGDKFSSEKPLVIIVSINSNSISNAIIHKHFLKALCTRPAVDRSGADNEQALNEMIVRLRQHYQGVYMSAHVNWRIWATILLQGDVQTREERFLEGPDPTIIHLFATAGINHEYQNRQIRLSNEVAIQENQRIETRLTGMRGVMDQILTLVRDLDTRLTAAETENINQHTVLTDMQAALRPVEPQAARGIFAQITNMMDLDHGANANQAGQ</sequence>
<proteinExistence type="predicted"/>
<evidence type="ECO:0000313" key="3">
    <source>
        <dbReference type="Proteomes" id="UP000193642"/>
    </source>
</evidence>